<dbReference type="Pfam" id="PF00705">
    <property type="entry name" value="PCNA_N"/>
    <property type="match status" value="1"/>
</dbReference>
<comment type="subunit">
    <text evidence="6">Homotrimer. Forms a complex with activator 1 heteropentamer in the presence of ATP.</text>
</comment>
<keyword evidence="3 8" id="KW-0235">DNA replication</keyword>
<gene>
    <name evidence="11" type="ORF">DdX_15916</name>
</gene>
<organism evidence="11 12">
    <name type="scientific">Ditylenchus destructor</name>
    <dbReference type="NCBI Taxonomy" id="166010"/>
    <lineage>
        <taxon>Eukaryota</taxon>
        <taxon>Metazoa</taxon>
        <taxon>Ecdysozoa</taxon>
        <taxon>Nematoda</taxon>
        <taxon>Chromadorea</taxon>
        <taxon>Rhabditida</taxon>
        <taxon>Tylenchina</taxon>
        <taxon>Tylenchomorpha</taxon>
        <taxon>Sphaerularioidea</taxon>
        <taxon>Anguinidae</taxon>
        <taxon>Anguininae</taxon>
        <taxon>Ditylenchus</taxon>
    </lineage>
</organism>
<evidence type="ECO:0000313" key="12">
    <source>
        <dbReference type="Proteomes" id="UP001201812"/>
    </source>
</evidence>
<evidence type="ECO:0000256" key="7">
    <source>
        <dbReference type="RuleBase" id="RU000641"/>
    </source>
</evidence>
<dbReference type="Proteomes" id="UP001201812">
    <property type="component" value="Unassembled WGS sequence"/>
</dbReference>
<dbReference type="InterPro" id="IPR022649">
    <property type="entry name" value="Pr_cel_nuc_antig_C"/>
</dbReference>
<dbReference type="GO" id="GO:0006275">
    <property type="term" value="P:regulation of DNA replication"/>
    <property type="evidence" value="ECO:0007669"/>
    <property type="project" value="InterPro"/>
</dbReference>
<evidence type="ECO:0000256" key="2">
    <source>
        <dbReference type="ARBA" id="ARBA00010462"/>
    </source>
</evidence>
<dbReference type="GO" id="GO:0003677">
    <property type="term" value="F:DNA binding"/>
    <property type="evidence" value="ECO:0007669"/>
    <property type="project" value="UniProtKB-KW"/>
</dbReference>
<dbReference type="EMBL" id="JAKKPZ010000112">
    <property type="protein sequence ID" value="KAI1701744.1"/>
    <property type="molecule type" value="Genomic_DNA"/>
</dbReference>
<comment type="caution">
    <text evidence="11">The sequence shown here is derived from an EMBL/GenBank/DDBJ whole genome shotgun (WGS) entry which is preliminary data.</text>
</comment>
<comment type="function">
    <text evidence="7">This protein is an auxiliary protein of DNA polymerase delta and is involved in the control of eukaryotic DNA replication by increasing the polymerase's processivity during elongation of the leading strand.</text>
</comment>
<evidence type="ECO:0000256" key="8">
    <source>
        <dbReference type="RuleBase" id="RU003671"/>
    </source>
</evidence>
<accession>A0AAD4MPG9</accession>
<reference evidence="11" key="1">
    <citation type="submission" date="2022-01" db="EMBL/GenBank/DDBJ databases">
        <title>Genome Sequence Resource for Two Populations of Ditylenchus destructor, the Migratory Endoparasitic Phytonematode.</title>
        <authorList>
            <person name="Zhang H."/>
            <person name="Lin R."/>
            <person name="Xie B."/>
        </authorList>
    </citation>
    <scope>NUCLEOTIDE SEQUENCE</scope>
    <source>
        <strain evidence="11">BazhouSP</strain>
    </source>
</reference>
<evidence type="ECO:0000256" key="6">
    <source>
        <dbReference type="ARBA" id="ARBA00062326"/>
    </source>
</evidence>
<dbReference type="Pfam" id="PF02747">
    <property type="entry name" value="PCNA_C"/>
    <property type="match status" value="1"/>
</dbReference>
<dbReference type="FunFam" id="3.10.150.10:FF:000008">
    <property type="entry name" value="Proliferating cell nuclear antigen"/>
    <property type="match status" value="1"/>
</dbReference>
<dbReference type="NCBIfam" id="TIGR00590">
    <property type="entry name" value="pcna"/>
    <property type="match status" value="1"/>
</dbReference>
<evidence type="ECO:0000313" key="11">
    <source>
        <dbReference type="EMBL" id="KAI1701744.1"/>
    </source>
</evidence>
<feature type="domain" description="Proliferating cell nuclear antigen PCNA N-terminal" evidence="9">
    <location>
        <begin position="1"/>
        <end position="124"/>
    </location>
</feature>
<dbReference type="PROSITE" id="PS01251">
    <property type="entry name" value="PCNA_1"/>
    <property type="match status" value="1"/>
</dbReference>
<keyword evidence="4 8" id="KW-0238">DNA-binding</keyword>
<keyword evidence="5 7" id="KW-0539">Nucleus</keyword>
<dbReference type="InterPro" id="IPR046938">
    <property type="entry name" value="DNA_clamp_sf"/>
</dbReference>
<keyword evidence="12" id="KW-1185">Reference proteome</keyword>
<dbReference type="GO" id="GO:0072702">
    <property type="term" value="P:response to methyl methanesulfonate"/>
    <property type="evidence" value="ECO:0007669"/>
    <property type="project" value="UniProtKB-ARBA"/>
</dbReference>
<dbReference type="PANTHER" id="PTHR11352:SF0">
    <property type="entry name" value="PROLIFERATING CELL NUCLEAR ANTIGEN"/>
    <property type="match status" value="1"/>
</dbReference>
<protein>
    <recommendedName>
        <fullName evidence="7">DNA sliding clamp PCNA</fullName>
    </recommendedName>
</protein>
<evidence type="ECO:0000256" key="3">
    <source>
        <dbReference type="ARBA" id="ARBA00022705"/>
    </source>
</evidence>
<proteinExistence type="inferred from homology"/>
<dbReference type="GO" id="GO:0042542">
    <property type="term" value="P:response to hydrogen peroxide"/>
    <property type="evidence" value="ECO:0007669"/>
    <property type="project" value="UniProtKB-ARBA"/>
</dbReference>
<evidence type="ECO:0000256" key="4">
    <source>
        <dbReference type="ARBA" id="ARBA00023125"/>
    </source>
</evidence>
<comment type="subcellular location">
    <subcellularLocation>
        <location evidence="1 7">Nucleus</location>
    </subcellularLocation>
</comment>
<sequence>MFEAKLGQAALLKKIVEAIKDLVTDAPFDCTETAMSLQAMDASHVALVSLKLENGLFEKYRCDRTISLGLSLSELSKILKCAKNEDTAVIQYADDAGDSVTFTFEDAKCRKQDITQKLMDIDNEHLGIPDQKYACVIEMPSGEFQRTCRDIAMFSDSLQISATKQGVVFSGKGDSVSNTVTYSKNSTADDDDKDRVFIEVKEQVNLNFSIKYMNHFCKATALSDRVRISLCNDVPVVIEYGIEEDGFLRFYLAPKIEEGNDMD</sequence>
<evidence type="ECO:0000259" key="10">
    <source>
        <dbReference type="Pfam" id="PF02747"/>
    </source>
</evidence>
<dbReference type="FunFam" id="3.70.10.10:FF:000001">
    <property type="entry name" value="Proliferating cell nuclear antigen"/>
    <property type="match status" value="1"/>
</dbReference>
<evidence type="ECO:0000259" key="9">
    <source>
        <dbReference type="Pfam" id="PF00705"/>
    </source>
</evidence>
<dbReference type="SUPFAM" id="SSF55979">
    <property type="entry name" value="DNA clamp"/>
    <property type="match status" value="2"/>
</dbReference>
<dbReference type="GO" id="GO:0006272">
    <property type="term" value="P:leading strand elongation"/>
    <property type="evidence" value="ECO:0007669"/>
    <property type="project" value="TreeGrafter"/>
</dbReference>
<dbReference type="GO" id="GO:0030337">
    <property type="term" value="F:DNA polymerase processivity factor activity"/>
    <property type="evidence" value="ECO:0007669"/>
    <property type="project" value="InterPro"/>
</dbReference>
<dbReference type="FunFam" id="3.10.150.10:FF:000006">
    <property type="entry name" value="Proliferating cell nuclear antigen"/>
    <property type="match status" value="1"/>
</dbReference>
<dbReference type="GO" id="GO:0006298">
    <property type="term" value="P:mismatch repair"/>
    <property type="evidence" value="ECO:0007669"/>
    <property type="project" value="TreeGrafter"/>
</dbReference>
<dbReference type="HAMAP" id="MF_00317">
    <property type="entry name" value="DNApol_clamp_arch"/>
    <property type="match status" value="1"/>
</dbReference>
<dbReference type="InterPro" id="IPR022648">
    <property type="entry name" value="Pr_cel_nuc_antig_N"/>
</dbReference>
<dbReference type="Gene3D" id="3.10.150.10">
    <property type="entry name" value="DNA Polymerase III, subunit A, domain 2"/>
    <property type="match status" value="2"/>
</dbReference>
<dbReference type="CDD" id="cd00577">
    <property type="entry name" value="PCNA"/>
    <property type="match status" value="1"/>
</dbReference>
<name>A0AAD4MPG9_9BILA</name>
<dbReference type="GO" id="GO:0019985">
    <property type="term" value="P:translesion synthesis"/>
    <property type="evidence" value="ECO:0007669"/>
    <property type="project" value="TreeGrafter"/>
</dbReference>
<dbReference type="GO" id="GO:0043626">
    <property type="term" value="C:PCNA complex"/>
    <property type="evidence" value="ECO:0007669"/>
    <property type="project" value="TreeGrafter"/>
</dbReference>
<feature type="domain" description="Proliferating cell nuclear antigen PCNA C-terminal" evidence="10">
    <location>
        <begin position="127"/>
        <end position="255"/>
    </location>
</feature>
<dbReference type="InterPro" id="IPR000730">
    <property type="entry name" value="Pr_cel_nuc_antig"/>
</dbReference>
<dbReference type="InterPro" id="IPR022659">
    <property type="entry name" value="Pr_cel_nuc_antig_CS"/>
</dbReference>
<evidence type="ECO:0000256" key="1">
    <source>
        <dbReference type="ARBA" id="ARBA00004123"/>
    </source>
</evidence>
<evidence type="ECO:0000256" key="5">
    <source>
        <dbReference type="ARBA" id="ARBA00023242"/>
    </source>
</evidence>
<dbReference type="AlphaFoldDB" id="A0AAD4MPG9"/>
<dbReference type="PANTHER" id="PTHR11352">
    <property type="entry name" value="PROLIFERATING CELL NUCLEAR ANTIGEN"/>
    <property type="match status" value="1"/>
</dbReference>
<dbReference type="PRINTS" id="PR00339">
    <property type="entry name" value="PCNACYCLIN"/>
</dbReference>
<comment type="similarity">
    <text evidence="2 8">Belongs to the PCNA family.</text>
</comment>